<keyword evidence="4" id="KW-0378">Hydrolase</keyword>
<dbReference type="EMBL" id="JBHTAI010000001">
    <property type="protein sequence ID" value="MFC7147254.1"/>
    <property type="molecule type" value="Genomic_DNA"/>
</dbReference>
<evidence type="ECO:0000259" key="3">
    <source>
        <dbReference type="Pfam" id="PF01551"/>
    </source>
</evidence>
<dbReference type="Gene3D" id="2.70.70.10">
    <property type="entry name" value="Glucose Permease (Domain IIA)"/>
    <property type="match status" value="1"/>
</dbReference>
<dbReference type="PANTHER" id="PTHR21666">
    <property type="entry name" value="PEPTIDASE-RELATED"/>
    <property type="match status" value="1"/>
</dbReference>
<proteinExistence type="predicted"/>
<evidence type="ECO:0000313" key="4">
    <source>
        <dbReference type="EMBL" id="MFC7147254.1"/>
    </source>
</evidence>
<dbReference type="InterPro" id="IPR050570">
    <property type="entry name" value="Cell_wall_metabolism_enzyme"/>
</dbReference>
<feature type="domain" description="M23ase beta-sheet core" evidence="3">
    <location>
        <begin position="216"/>
        <end position="311"/>
    </location>
</feature>
<gene>
    <name evidence="4" type="ORF">ACFQMJ_01795</name>
</gene>
<dbReference type="InterPro" id="IPR011055">
    <property type="entry name" value="Dup_hybrid_motif"/>
</dbReference>
<reference evidence="5" key="1">
    <citation type="journal article" date="2019" name="Int. J. Syst. Evol. Microbiol.">
        <title>The Global Catalogue of Microorganisms (GCM) 10K type strain sequencing project: providing services to taxonomists for standard genome sequencing and annotation.</title>
        <authorList>
            <consortium name="The Broad Institute Genomics Platform"/>
            <consortium name="The Broad Institute Genome Sequencing Center for Infectious Disease"/>
            <person name="Wu L."/>
            <person name="Ma J."/>
        </authorList>
    </citation>
    <scope>NUCLEOTIDE SEQUENCE [LARGE SCALE GENOMIC DNA]</scope>
    <source>
        <strain evidence="5">KCTC 12907</strain>
    </source>
</reference>
<name>A0ABW2F5G5_9BACL</name>
<keyword evidence="1" id="KW-0175">Coiled coil</keyword>
<dbReference type="CDD" id="cd12797">
    <property type="entry name" value="M23_peptidase"/>
    <property type="match status" value="1"/>
</dbReference>
<evidence type="ECO:0000313" key="5">
    <source>
        <dbReference type="Proteomes" id="UP001596378"/>
    </source>
</evidence>
<dbReference type="InterPro" id="IPR016047">
    <property type="entry name" value="M23ase_b-sheet_dom"/>
</dbReference>
<comment type="caution">
    <text evidence="4">The sequence shown here is derived from an EMBL/GenBank/DDBJ whole genome shotgun (WGS) entry which is preliminary data.</text>
</comment>
<dbReference type="EC" id="3.4.24.-" evidence="4"/>
<feature type="chain" id="PRO_5045299592" evidence="2">
    <location>
        <begin position="23"/>
        <end position="316"/>
    </location>
</feature>
<dbReference type="GO" id="GO:0016787">
    <property type="term" value="F:hydrolase activity"/>
    <property type="evidence" value="ECO:0007669"/>
    <property type="project" value="UniProtKB-KW"/>
</dbReference>
<organism evidence="4 5">
    <name type="scientific">Cohnella cellulosilytica</name>
    <dbReference type="NCBI Taxonomy" id="986710"/>
    <lineage>
        <taxon>Bacteria</taxon>
        <taxon>Bacillati</taxon>
        <taxon>Bacillota</taxon>
        <taxon>Bacilli</taxon>
        <taxon>Bacillales</taxon>
        <taxon>Paenibacillaceae</taxon>
        <taxon>Cohnella</taxon>
    </lineage>
</organism>
<evidence type="ECO:0000256" key="2">
    <source>
        <dbReference type="SAM" id="SignalP"/>
    </source>
</evidence>
<evidence type="ECO:0000256" key="1">
    <source>
        <dbReference type="SAM" id="Coils"/>
    </source>
</evidence>
<feature type="coiled-coil region" evidence="1">
    <location>
        <begin position="113"/>
        <end position="172"/>
    </location>
</feature>
<accession>A0ABW2F5G5</accession>
<sequence>MRKSIGIALFLLLLLPANFVYAEDASVLLQKYGYSVGDPVVEGEKLALLENEYRETARTVNNQTMLSVAYDLAGRYYERGLIERDSAIYALGDSLQLIQLKMDENIESDVATIMALDAEYRSVEGELRRQREARDKWLIQAKADYDMPTADIESNKKRLDRLSRDVDQQKAKYERALSYPELGTVNGFRSPLEIPATLTSPFGERLDPITRDEISFHRGVDLSAPIGTAVLAAFNGEVEAAGESEELGFYVILNHGSGIQTLYGHLDSFQVEEGRRVEQYEAIAKSGNTGSRTTGPHLHFGLYINGKAVDPAKLIF</sequence>
<dbReference type="Proteomes" id="UP001596378">
    <property type="component" value="Unassembled WGS sequence"/>
</dbReference>
<dbReference type="RefSeq" id="WP_378050535.1">
    <property type="nucleotide sequence ID" value="NZ_JBHMDN010000028.1"/>
</dbReference>
<keyword evidence="2" id="KW-0732">Signal</keyword>
<keyword evidence="5" id="KW-1185">Reference proteome</keyword>
<feature type="signal peptide" evidence="2">
    <location>
        <begin position="1"/>
        <end position="22"/>
    </location>
</feature>
<dbReference type="Pfam" id="PF01551">
    <property type="entry name" value="Peptidase_M23"/>
    <property type="match status" value="1"/>
</dbReference>
<protein>
    <submittedName>
        <fullName evidence="4">M23 family metallopeptidase</fullName>
        <ecNumber evidence="4">3.4.24.-</ecNumber>
    </submittedName>
</protein>
<dbReference type="SUPFAM" id="SSF51261">
    <property type="entry name" value="Duplicated hybrid motif"/>
    <property type="match status" value="1"/>
</dbReference>
<dbReference type="PANTHER" id="PTHR21666:SF270">
    <property type="entry name" value="MUREIN HYDROLASE ACTIVATOR ENVC"/>
    <property type="match status" value="1"/>
</dbReference>